<dbReference type="InterPro" id="IPR000760">
    <property type="entry name" value="Inositol_monophosphatase-like"/>
</dbReference>
<dbReference type="EMBL" id="DRNF01000372">
    <property type="protein sequence ID" value="HHJ81147.1"/>
    <property type="molecule type" value="Genomic_DNA"/>
</dbReference>
<dbReference type="CDD" id="cd01638">
    <property type="entry name" value="CysQ"/>
    <property type="match status" value="1"/>
</dbReference>
<dbReference type="GO" id="GO:0005886">
    <property type="term" value="C:plasma membrane"/>
    <property type="evidence" value="ECO:0007669"/>
    <property type="project" value="UniProtKB-SubCell"/>
</dbReference>
<dbReference type="AlphaFoldDB" id="A0A832J9X0"/>
<dbReference type="PANTHER" id="PTHR43028:SF5">
    <property type="entry name" value="3'(2'),5'-BISPHOSPHATE NUCLEOTIDASE 1"/>
    <property type="match status" value="1"/>
</dbReference>
<comment type="similarity">
    <text evidence="2 9">Belongs to the inositol monophosphatase superfamily. CysQ family.</text>
</comment>
<keyword evidence="7 9" id="KW-0460">Magnesium</keyword>
<dbReference type="PROSITE" id="PS00630">
    <property type="entry name" value="IMP_2"/>
    <property type="match status" value="1"/>
</dbReference>
<feature type="binding site" evidence="9">
    <location>
        <position position="88"/>
    </location>
    <ligand>
        <name>Mg(2+)</name>
        <dbReference type="ChEBI" id="CHEBI:18420"/>
        <label>1</label>
    </ligand>
</feature>
<feature type="binding site" evidence="9">
    <location>
        <position position="214"/>
    </location>
    <ligand>
        <name>substrate</name>
    </ligand>
</feature>
<organism evidence="11">
    <name type="scientific">Candidatus Tenderia electrophaga</name>
    <dbReference type="NCBI Taxonomy" id="1748243"/>
    <lineage>
        <taxon>Bacteria</taxon>
        <taxon>Pseudomonadati</taxon>
        <taxon>Pseudomonadota</taxon>
        <taxon>Gammaproteobacteria</taxon>
        <taxon>Candidatus Tenderiales</taxon>
        <taxon>Candidatus Tenderiaceae</taxon>
        <taxon>Candidatus Tenderia</taxon>
    </lineage>
</organism>
<evidence type="ECO:0000256" key="6">
    <source>
        <dbReference type="ARBA" id="ARBA00022801"/>
    </source>
</evidence>
<evidence type="ECO:0000256" key="3">
    <source>
        <dbReference type="ARBA" id="ARBA00022475"/>
    </source>
</evidence>
<feature type="binding site" evidence="10">
    <location>
        <position position="68"/>
    </location>
    <ligand>
        <name>Mg(2+)</name>
        <dbReference type="ChEBI" id="CHEBI:18420"/>
        <label>1</label>
        <note>catalytic</note>
    </ligand>
</feature>
<keyword evidence="5 9" id="KW-0479">Metal-binding</keyword>
<evidence type="ECO:0000256" key="8">
    <source>
        <dbReference type="ARBA" id="ARBA00023136"/>
    </source>
</evidence>
<dbReference type="GO" id="GO:0000287">
    <property type="term" value="F:magnesium ion binding"/>
    <property type="evidence" value="ECO:0007669"/>
    <property type="project" value="UniProtKB-UniRule"/>
</dbReference>
<protein>
    <recommendedName>
        <fullName evidence="9">3'(2'),5'-bisphosphate nucleotidase CysQ</fullName>
        <ecNumber evidence="9">3.1.3.7</ecNumber>
    </recommendedName>
    <alternativeName>
        <fullName evidence="9">3'(2'),5-bisphosphonucleoside 3'(2')-phosphohydrolase</fullName>
    </alternativeName>
    <alternativeName>
        <fullName evidence="9">3'-phosphoadenosine 5'-phosphate phosphatase</fullName>
        <shortName evidence="9">PAP phosphatase</shortName>
    </alternativeName>
</protein>
<keyword evidence="4 9" id="KW-0997">Cell inner membrane</keyword>
<feature type="binding site" evidence="9">
    <location>
        <position position="91"/>
    </location>
    <ligand>
        <name>Mg(2+)</name>
        <dbReference type="ChEBI" id="CHEBI:18420"/>
        <label>2</label>
    </ligand>
</feature>
<evidence type="ECO:0000313" key="11">
    <source>
        <dbReference type="EMBL" id="HHJ81147.1"/>
    </source>
</evidence>
<evidence type="ECO:0000256" key="4">
    <source>
        <dbReference type="ARBA" id="ARBA00022519"/>
    </source>
</evidence>
<dbReference type="PANTHER" id="PTHR43028">
    <property type="entry name" value="3'(2'),5'-BISPHOSPHATE NUCLEOTIDASE 1"/>
    <property type="match status" value="1"/>
</dbReference>
<dbReference type="GO" id="GO:0008441">
    <property type="term" value="F:3'(2'),5'-bisphosphate nucleotidase activity"/>
    <property type="evidence" value="ECO:0007669"/>
    <property type="project" value="UniProtKB-UniRule"/>
</dbReference>
<feature type="binding site" evidence="9">
    <location>
        <position position="88"/>
    </location>
    <ligand>
        <name>Mg(2+)</name>
        <dbReference type="ChEBI" id="CHEBI:18420"/>
        <label>2</label>
    </ligand>
</feature>
<dbReference type="SUPFAM" id="SSF56655">
    <property type="entry name" value="Carbohydrate phosphatase"/>
    <property type="match status" value="1"/>
</dbReference>
<sequence>MSQYSELLEPVKAIAHQAGDAIMEIYQGHYCVEQKSDNSPVTEADYAAHEVISKALAELTPGWPVLSEEGELPDFEQRSQWQRYWLVDPLDGTREFIKCNGEFSVNIALIEGHRSVLGVIQVPVSGDCYSAVAGGGAVFEAAGQHPQPIQSRRWDGGSITIAGSRSHRMPVFSRFLEFFDDYQVLSLGSSLKSCYVAQGRADIYARFGPTSEWDTAAAQCILEEAGGGLTDMNLQPLAYNSRDSLLNPPFFSFGDPRHNWREYVPEE</sequence>
<feature type="binding site" evidence="9">
    <location>
        <position position="214"/>
    </location>
    <ligand>
        <name>Mg(2+)</name>
        <dbReference type="ChEBI" id="CHEBI:18420"/>
        <label>2</label>
    </ligand>
</feature>
<dbReference type="PRINTS" id="PR00377">
    <property type="entry name" value="IMPHPHTASES"/>
</dbReference>
<gene>
    <name evidence="9 11" type="primary">cysQ</name>
    <name evidence="11" type="ORF">ENJ65_05895</name>
</gene>
<comment type="caution">
    <text evidence="11">The sequence shown here is derived from an EMBL/GenBank/DDBJ whole genome shotgun (WGS) entry which is preliminary data.</text>
</comment>
<proteinExistence type="inferred from homology"/>
<comment type="catalytic activity">
    <reaction evidence="1 9">
        <text>adenosine 3',5'-bisphosphate + H2O = AMP + phosphate</text>
        <dbReference type="Rhea" id="RHEA:10040"/>
        <dbReference type="ChEBI" id="CHEBI:15377"/>
        <dbReference type="ChEBI" id="CHEBI:43474"/>
        <dbReference type="ChEBI" id="CHEBI:58343"/>
        <dbReference type="ChEBI" id="CHEBI:456215"/>
        <dbReference type="EC" id="3.1.3.7"/>
    </reaction>
</comment>
<dbReference type="InterPro" id="IPR020583">
    <property type="entry name" value="Inositol_monoP_metal-BS"/>
</dbReference>
<dbReference type="InterPro" id="IPR050725">
    <property type="entry name" value="CysQ/Inositol_MonoPase"/>
</dbReference>
<name>A0A832J9X0_9GAMM</name>
<dbReference type="GO" id="GO:0000103">
    <property type="term" value="P:sulfate assimilation"/>
    <property type="evidence" value="ECO:0007669"/>
    <property type="project" value="TreeGrafter"/>
</dbReference>
<dbReference type="PROSITE" id="PS00629">
    <property type="entry name" value="IMP_1"/>
    <property type="match status" value="1"/>
</dbReference>
<dbReference type="Gene3D" id="3.40.190.80">
    <property type="match status" value="1"/>
</dbReference>
<feature type="binding site" evidence="9">
    <location>
        <position position="68"/>
    </location>
    <ligand>
        <name>Mg(2+)</name>
        <dbReference type="ChEBI" id="CHEBI:18420"/>
        <label>1</label>
    </ligand>
</feature>
<feature type="binding site" evidence="10">
    <location>
        <position position="90"/>
    </location>
    <ligand>
        <name>Mg(2+)</name>
        <dbReference type="ChEBI" id="CHEBI:18420"/>
        <label>2</label>
    </ligand>
</feature>
<dbReference type="InterPro" id="IPR006240">
    <property type="entry name" value="CysQ"/>
</dbReference>
<feature type="binding site" evidence="9">
    <location>
        <position position="68"/>
    </location>
    <ligand>
        <name>substrate</name>
    </ligand>
</feature>
<dbReference type="Gene3D" id="3.30.540.10">
    <property type="entry name" value="Fructose-1,6-Bisphosphatase, subunit A, domain 1"/>
    <property type="match status" value="1"/>
</dbReference>
<reference evidence="11" key="1">
    <citation type="journal article" date="2020" name="mSystems">
        <title>Genome- and Community-Level Interaction Insights into Carbon Utilization and Element Cycling Functions of Hydrothermarchaeota in Hydrothermal Sediment.</title>
        <authorList>
            <person name="Zhou Z."/>
            <person name="Liu Y."/>
            <person name="Xu W."/>
            <person name="Pan J."/>
            <person name="Luo Z.H."/>
            <person name="Li M."/>
        </authorList>
    </citation>
    <scope>NUCLEOTIDE SEQUENCE [LARGE SCALE GENOMIC DNA]</scope>
    <source>
        <strain evidence="11">HyVt-505</strain>
    </source>
</reference>
<comment type="cofactor">
    <cofactor evidence="9 10">
        <name>Mg(2+)</name>
        <dbReference type="ChEBI" id="CHEBI:18420"/>
    </cofactor>
</comment>
<comment type="subcellular location">
    <subcellularLocation>
        <location evidence="9">Cell inner membrane</location>
        <topology evidence="9">Peripheral membrane protein</topology>
        <orientation evidence="9">Cytoplasmic side</orientation>
    </subcellularLocation>
</comment>
<dbReference type="Proteomes" id="UP000885832">
    <property type="component" value="Unassembled WGS sequence"/>
</dbReference>
<evidence type="ECO:0000256" key="2">
    <source>
        <dbReference type="ARBA" id="ARBA00005289"/>
    </source>
</evidence>
<dbReference type="GO" id="GO:0046854">
    <property type="term" value="P:phosphatidylinositol phosphate biosynthetic process"/>
    <property type="evidence" value="ECO:0007669"/>
    <property type="project" value="InterPro"/>
</dbReference>
<comment type="function">
    <text evidence="9">Converts adenosine-3',5'-bisphosphate (PAP) to AMP.</text>
</comment>
<accession>A0A832J9X0</accession>
<feature type="binding site" evidence="10">
    <location>
        <position position="88"/>
    </location>
    <ligand>
        <name>Mg(2+)</name>
        <dbReference type="ChEBI" id="CHEBI:18420"/>
        <label>1</label>
        <note>catalytic</note>
    </ligand>
</feature>
<dbReference type="HAMAP" id="MF_02095">
    <property type="entry name" value="CysQ"/>
    <property type="match status" value="1"/>
</dbReference>
<feature type="binding site" evidence="9">
    <location>
        <position position="90"/>
    </location>
    <ligand>
        <name>Mg(2+)</name>
        <dbReference type="ChEBI" id="CHEBI:18420"/>
        <label>1</label>
    </ligand>
</feature>
<dbReference type="InterPro" id="IPR020550">
    <property type="entry name" value="Inositol_monophosphatase_CS"/>
</dbReference>
<dbReference type="Pfam" id="PF00459">
    <property type="entry name" value="Inositol_P"/>
    <property type="match status" value="1"/>
</dbReference>
<evidence type="ECO:0000256" key="9">
    <source>
        <dbReference type="HAMAP-Rule" id="MF_02095"/>
    </source>
</evidence>
<evidence type="ECO:0000256" key="5">
    <source>
        <dbReference type="ARBA" id="ARBA00022723"/>
    </source>
</evidence>
<dbReference type="GO" id="GO:0050427">
    <property type="term" value="P:3'-phosphoadenosine 5'-phosphosulfate metabolic process"/>
    <property type="evidence" value="ECO:0007669"/>
    <property type="project" value="TreeGrafter"/>
</dbReference>
<evidence type="ECO:0000256" key="7">
    <source>
        <dbReference type="ARBA" id="ARBA00022842"/>
    </source>
</evidence>
<evidence type="ECO:0000256" key="1">
    <source>
        <dbReference type="ARBA" id="ARBA00001625"/>
    </source>
</evidence>
<dbReference type="EC" id="3.1.3.7" evidence="9"/>
<feature type="binding site" evidence="10">
    <location>
        <position position="214"/>
    </location>
    <ligand>
        <name>Mg(2+)</name>
        <dbReference type="ChEBI" id="CHEBI:18420"/>
        <label>1</label>
        <note>catalytic</note>
    </ligand>
</feature>
<feature type="binding site" evidence="10">
    <location>
        <position position="91"/>
    </location>
    <ligand>
        <name>Mg(2+)</name>
        <dbReference type="ChEBI" id="CHEBI:18420"/>
        <label>1</label>
        <note>catalytic</note>
    </ligand>
</feature>
<keyword evidence="6 9" id="KW-0378">Hydrolase</keyword>
<keyword evidence="3 9" id="KW-1003">Cell membrane</keyword>
<evidence type="ECO:0000256" key="10">
    <source>
        <dbReference type="PIRSR" id="PIRSR600760-2"/>
    </source>
</evidence>
<dbReference type="NCBIfam" id="TIGR01331">
    <property type="entry name" value="bisphos_cysQ"/>
    <property type="match status" value="1"/>
</dbReference>
<feature type="binding site" evidence="9">
    <location>
        <begin position="90"/>
        <end position="93"/>
    </location>
    <ligand>
        <name>substrate</name>
    </ligand>
</feature>
<keyword evidence="8 9" id="KW-0472">Membrane</keyword>